<dbReference type="RefSeq" id="WP_128555610.1">
    <property type="nucleotide sequence ID" value="NZ_QUAK01000054.1"/>
</dbReference>
<keyword evidence="2" id="KW-0472">Membrane</keyword>
<feature type="transmembrane region" description="Helical" evidence="2">
    <location>
        <begin position="31"/>
        <end position="50"/>
    </location>
</feature>
<comment type="caution">
    <text evidence="4">The sequence shown here is derived from an EMBL/GenBank/DDBJ whole genome shotgun (WGS) entry which is preliminary data.</text>
</comment>
<evidence type="ECO:0000256" key="1">
    <source>
        <dbReference type="SAM" id="MobiDB-lite"/>
    </source>
</evidence>
<evidence type="ECO:0000259" key="3">
    <source>
        <dbReference type="Pfam" id="PF20182"/>
    </source>
</evidence>
<feature type="transmembrane region" description="Helical" evidence="2">
    <location>
        <begin position="108"/>
        <end position="126"/>
    </location>
</feature>
<protein>
    <recommendedName>
        <fullName evidence="3">DUF6545 domain-containing protein</fullName>
    </recommendedName>
</protein>
<dbReference type="InterPro" id="IPR050039">
    <property type="entry name" value="MAB_1171c-like"/>
</dbReference>
<name>A0A372M8B2_9ACTN</name>
<feature type="transmembrane region" description="Helical" evidence="2">
    <location>
        <begin position="177"/>
        <end position="195"/>
    </location>
</feature>
<reference evidence="4 5" key="1">
    <citation type="submission" date="2018-08" db="EMBL/GenBank/DDBJ databases">
        <title>Isolation, diversity and antifungal activity of Actinobacteria from wheat.</title>
        <authorList>
            <person name="Han C."/>
        </authorList>
    </citation>
    <scope>NUCLEOTIDE SEQUENCE [LARGE SCALE GENOMIC DNA]</scope>
    <source>
        <strain evidence="4 5">NEAU-YY421</strain>
    </source>
</reference>
<dbReference type="InterPro" id="IPR046675">
    <property type="entry name" value="DUF6545"/>
</dbReference>
<feature type="transmembrane region" description="Helical" evidence="2">
    <location>
        <begin position="215"/>
        <end position="237"/>
    </location>
</feature>
<feature type="transmembrane region" description="Helical" evidence="2">
    <location>
        <begin position="70"/>
        <end position="87"/>
    </location>
</feature>
<evidence type="ECO:0000313" key="5">
    <source>
        <dbReference type="Proteomes" id="UP000263094"/>
    </source>
</evidence>
<dbReference type="Proteomes" id="UP000263094">
    <property type="component" value="Unassembled WGS sequence"/>
</dbReference>
<keyword evidence="2" id="KW-1133">Transmembrane helix</keyword>
<dbReference type="AlphaFoldDB" id="A0A372M8B2"/>
<accession>A0A372M8B2</accession>
<sequence length="387" mass="41812">MRTWGYYLPVLALWAALAVKLPSLVKWRDPLVRSVCVVLALAGAGFLFAAPSTIRFVNETAGIANLSGPLVYVIISGFSAACLLLILQWRGGPEEQVRRVSRRWATGYAVLVSALVVLFAIGDAPVERRTDFDTYYARTPWIGQMVLLYLLGHITAAVASSVLCCRWAGQVHGWLRAGLYTMTVGWILNLSFSGLKLAAVAARWSGRDWDALSSVVAPGFVGLAAVWVTAGILMPLVGPRLVATWRTLAAWRGLAPLWRELSGAADRPLAASIPWYSTPRIHLVRREAGIQDGLALLRPYLDDTVRTRAQHRATAYGDGAVQAEWVGHAAMIAAAARATGTSPATTPDRPASPPPAARDTLIGVARALHTSPVVADFRKPPTERVRL</sequence>
<feature type="transmembrane region" description="Helical" evidence="2">
    <location>
        <begin position="146"/>
        <end position="165"/>
    </location>
</feature>
<dbReference type="Pfam" id="PF20182">
    <property type="entry name" value="DUF6545"/>
    <property type="match status" value="1"/>
</dbReference>
<evidence type="ECO:0000256" key="2">
    <source>
        <dbReference type="SAM" id="Phobius"/>
    </source>
</evidence>
<keyword evidence="2" id="KW-0812">Transmembrane</keyword>
<feature type="domain" description="DUF6545" evidence="3">
    <location>
        <begin position="245"/>
        <end position="368"/>
    </location>
</feature>
<feature type="transmembrane region" description="Helical" evidence="2">
    <location>
        <begin position="6"/>
        <end position="24"/>
    </location>
</feature>
<evidence type="ECO:0000313" key="4">
    <source>
        <dbReference type="EMBL" id="RFU86830.1"/>
    </source>
</evidence>
<organism evidence="4 5">
    <name type="scientific">Streptomyces triticagri</name>
    <dbReference type="NCBI Taxonomy" id="2293568"/>
    <lineage>
        <taxon>Bacteria</taxon>
        <taxon>Bacillati</taxon>
        <taxon>Actinomycetota</taxon>
        <taxon>Actinomycetes</taxon>
        <taxon>Kitasatosporales</taxon>
        <taxon>Streptomycetaceae</taxon>
        <taxon>Streptomyces</taxon>
    </lineage>
</organism>
<keyword evidence="5" id="KW-1185">Reference proteome</keyword>
<dbReference type="EMBL" id="QUAK01000054">
    <property type="protein sequence ID" value="RFU86830.1"/>
    <property type="molecule type" value="Genomic_DNA"/>
</dbReference>
<feature type="region of interest" description="Disordered" evidence="1">
    <location>
        <begin position="337"/>
        <end position="357"/>
    </location>
</feature>
<feature type="compositionally biased region" description="Low complexity" evidence="1">
    <location>
        <begin position="337"/>
        <end position="349"/>
    </location>
</feature>
<dbReference type="OrthoDB" id="4328840at2"/>
<dbReference type="NCBIfam" id="NF042915">
    <property type="entry name" value="MAB_1171c_fam"/>
    <property type="match status" value="1"/>
</dbReference>
<proteinExistence type="predicted"/>
<gene>
    <name evidence="4" type="ORF">DY218_10170</name>
</gene>